<dbReference type="EMBL" id="CP054569">
    <property type="protein sequence ID" value="QKQ49220.1"/>
    <property type="molecule type" value="Genomic_DNA"/>
</dbReference>
<gene>
    <name evidence="5" type="ORF">AAIK43_34460</name>
    <name evidence="4" type="ORF">FOC81_21935</name>
</gene>
<keyword evidence="7" id="KW-1185">Reference proteome</keyword>
<sequence length="255" mass="26316">MSQRLKGKIAVVTGAGSGIGEATARLMAREGAIVVLADRAAPAAEAVARDIAAQGGTAEAREVDVGDAAAMRQMIEAVAQRHGRLDVLVNNAGYGIAANVVDTAEDDWARLMRVNVDGVFHGCKYAIPIMRRQGGGAIVNTASAGALVGLRERAAYCASKGAVAALTRAMALDHATEGIRINCVAPGTIESPYFREIYARSADPEALRATLAARQPMNRLGSPEEVARAIVFLASDDASFATGSTLVLDGGLTAA</sequence>
<name>A0A427WUJ2_ACHDE</name>
<dbReference type="SUPFAM" id="SSF51735">
    <property type="entry name" value="NAD(P)-binding Rossmann-fold domains"/>
    <property type="match status" value="1"/>
</dbReference>
<reference evidence="5 7" key="2">
    <citation type="submission" date="2024-05" db="EMBL/GenBank/DDBJ databases">
        <title>Achromobacter denitrificans. BP1, complete genome.</title>
        <authorList>
            <person name="Zhang B."/>
        </authorList>
    </citation>
    <scope>NUCLEOTIDE SEQUENCE [LARGE SCALE GENOMIC DNA]</scope>
    <source>
        <strain evidence="5 7">BP1</strain>
    </source>
</reference>
<evidence type="ECO:0000313" key="7">
    <source>
        <dbReference type="Proteomes" id="UP001446337"/>
    </source>
</evidence>
<evidence type="ECO:0000313" key="6">
    <source>
        <dbReference type="Proteomes" id="UP000509782"/>
    </source>
</evidence>
<protein>
    <submittedName>
        <fullName evidence="4">SDR family oxidoreductase</fullName>
    </submittedName>
</protein>
<dbReference type="STRING" id="32002.BVK87_23305"/>
<dbReference type="NCBIfam" id="NF004791">
    <property type="entry name" value="PRK06138.1"/>
    <property type="match status" value="1"/>
</dbReference>
<dbReference type="EMBL" id="CP154792">
    <property type="protein sequence ID" value="XAN16413.1"/>
    <property type="molecule type" value="Genomic_DNA"/>
</dbReference>
<dbReference type="InterPro" id="IPR057326">
    <property type="entry name" value="KR_dom"/>
</dbReference>
<dbReference type="Proteomes" id="UP000509782">
    <property type="component" value="Chromosome"/>
</dbReference>
<dbReference type="AlphaFoldDB" id="A0A427WUJ2"/>
<organism evidence="4 6">
    <name type="scientific">Achromobacter denitrificans</name>
    <name type="common">Alcaligenes denitrificans</name>
    <dbReference type="NCBI Taxonomy" id="32002"/>
    <lineage>
        <taxon>Bacteria</taxon>
        <taxon>Pseudomonadati</taxon>
        <taxon>Pseudomonadota</taxon>
        <taxon>Betaproteobacteria</taxon>
        <taxon>Burkholderiales</taxon>
        <taxon>Alcaligenaceae</taxon>
        <taxon>Achromobacter</taxon>
    </lineage>
</organism>
<feature type="domain" description="Ketoreductase" evidence="3">
    <location>
        <begin position="8"/>
        <end position="187"/>
    </location>
</feature>
<dbReference type="PROSITE" id="PS00061">
    <property type="entry name" value="ADH_SHORT"/>
    <property type="match status" value="1"/>
</dbReference>
<dbReference type="SMART" id="SM00822">
    <property type="entry name" value="PKS_KR"/>
    <property type="match status" value="1"/>
</dbReference>
<reference evidence="4 6" key="1">
    <citation type="submission" date="2020-05" db="EMBL/GenBank/DDBJ databases">
        <title>FDA dAtabase for Regulatory Grade micrObial Sequences (FDA-ARGOS): Supporting development and validation of Infectious Disease Dx tests.</title>
        <authorList>
            <person name="Sproer C."/>
            <person name="Gronow S."/>
            <person name="Severitt S."/>
            <person name="Schroder I."/>
            <person name="Tallon L."/>
            <person name="Sadzewicz L."/>
            <person name="Zhao X."/>
            <person name="Vavikolanu K."/>
            <person name="Mehta A."/>
            <person name="Aluvathingal J."/>
            <person name="Nadendla S."/>
            <person name="Myers T."/>
            <person name="Yan Y."/>
            <person name="Sichtig H."/>
        </authorList>
    </citation>
    <scope>NUCLEOTIDE SEQUENCE [LARGE SCALE GENOMIC DNA]</scope>
    <source>
        <strain evidence="4 6">FDAARGOS_787</strain>
    </source>
</reference>
<accession>A0A427WUJ2</accession>
<evidence type="ECO:0000313" key="4">
    <source>
        <dbReference type="EMBL" id="QKQ49220.1"/>
    </source>
</evidence>
<dbReference type="InterPro" id="IPR002347">
    <property type="entry name" value="SDR_fam"/>
</dbReference>
<evidence type="ECO:0000256" key="2">
    <source>
        <dbReference type="ARBA" id="ARBA00023002"/>
    </source>
</evidence>
<dbReference type="Gene3D" id="3.40.50.720">
    <property type="entry name" value="NAD(P)-binding Rossmann-like Domain"/>
    <property type="match status" value="1"/>
</dbReference>
<dbReference type="FunFam" id="3.40.50.720:FF:000084">
    <property type="entry name" value="Short-chain dehydrogenase reductase"/>
    <property type="match status" value="1"/>
</dbReference>
<comment type="similarity">
    <text evidence="1">Belongs to the short-chain dehydrogenases/reductases (SDR) family.</text>
</comment>
<dbReference type="CDD" id="cd05233">
    <property type="entry name" value="SDR_c"/>
    <property type="match status" value="1"/>
</dbReference>
<dbReference type="PANTHER" id="PTHR24321">
    <property type="entry name" value="DEHYDROGENASES, SHORT CHAIN"/>
    <property type="match status" value="1"/>
</dbReference>
<dbReference type="Pfam" id="PF13561">
    <property type="entry name" value="adh_short_C2"/>
    <property type="match status" value="1"/>
</dbReference>
<dbReference type="NCBIfam" id="NF005559">
    <property type="entry name" value="PRK07231.1"/>
    <property type="match status" value="1"/>
</dbReference>
<evidence type="ECO:0000259" key="3">
    <source>
        <dbReference type="SMART" id="SM00822"/>
    </source>
</evidence>
<evidence type="ECO:0000256" key="1">
    <source>
        <dbReference type="ARBA" id="ARBA00006484"/>
    </source>
</evidence>
<dbReference type="RefSeq" id="WP_062679655.1">
    <property type="nucleotide sequence ID" value="NZ_CADIJN010000005.1"/>
</dbReference>
<dbReference type="GO" id="GO:0016491">
    <property type="term" value="F:oxidoreductase activity"/>
    <property type="evidence" value="ECO:0007669"/>
    <property type="project" value="UniProtKB-KW"/>
</dbReference>
<dbReference type="GeneID" id="92848268"/>
<dbReference type="InterPro" id="IPR020904">
    <property type="entry name" value="Sc_DH/Rdtase_CS"/>
</dbReference>
<dbReference type="InterPro" id="IPR036291">
    <property type="entry name" value="NAD(P)-bd_dom_sf"/>
</dbReference>
<evidence type="ECO:0000313" key="5">
    <source>
        <dbReference type="EMBL" id="XAN16413.1"/>
    </source>
</evidence>
<dbReference type="OrthoDB" id="7064009at2"/>
<dbReference type="PANTHER" id="PTHR24321:SF15">
    <property type="entry name" value="OXIDOREDUCTASE UCPA"/>
    <property type="match status" value="1"/>
</dbReference>
<dbReference type="Proteomes" id="UP001446337">
    <property type="component" value="Chromosome"/>
</dbReference>
<keyword evidence="2" id="KW-0560">Oxidoreductase</keyword>
<proteinExistence type="inferred from homology"/>
<dbReference type="PRINTS" id="PR00081">
    <property type="entry name" value="GDHRDH"/>
</dbReference>
<dbReference type="PRINTS" id="PR00080">
    <property type="entry name" value="SDRFAMILY"/>
</dbReference>